<evidence type="ECO:0000313" key="2">
    <source>
        <dbReference type="EMBL" id="AHM56957.1"/>
    </source>
</evidence>
<organism evidence="2 3">
    <name type="scientific">Peptoclostridium acidaminophilum DSM 3953</name>
    <dbReference type="NCBI Taxonomy" id="1286171"/>
    <lineage>
        <taxon>Bacteria</taxon>
        <taxon>Bacillati</taxon>
        <taxon>Bacillota</taxon>
        <taxon>Clostridia</taxon>
        <taxon>Peptostreptococcales</taxon>
        <taxon>Peptoclostridiaceae</taxon>
        <taxon>Peptoclostridium</taxon>
    </lineage>
</organism>
<evidence type="ECO:0000313" key="3">
    <source>
        <dbReference type="Proteomes" id="UP000019591"/>
    </source>
</evidence>
<dbReference type="HOGENOM" id="CLU_2824666_0_0_9"/>
<dbReference type="KEGG" id="eac:EAL2_c16620"/>
<name>W8TL76_PEPAC</name>
<keyword evidence="1" id="KW-0812">Transmembrane</keyword>
<evidence type="ECO:0008006" key="4">
    <source>
        <dbReference type="Google" id="ProtNLM"/>
    </source>
</evidence>
<reference evidence="2 3" key="1">
    <citation type="journal article" date="2014" name="Genome Announc.">
        <title>Complete Genome Sequence of Amino Acid-Utilizing Eubacterium acidaminophilum al-2 (DSM 3953).</title>
        <authorList>
            <person name="Poehlein A."/>
            <person name="Andreesen J.R."/>
            <person name="Daniel R."/>
        </authorList>
    </citation>
    <scope>NUCLEOTIDE SEQUENCE [LARGE SCALE GENOMIC DNA]</scope>
    <source>
        <strain evidence="2 3">DSM 3953</strain>
    </source>
</reference>
<dbReference type="AlphaFoldDB" id="W8TL76"/>
<evidence type="ECO:0000256" key="1">
    <source>
        <dbReference type="SAM" id="Phobius"/>
    </source>
</evidence>
<accession>W8TL76</accession>
<keyword evidence="1" id="KW-0472">Membrane</keyword>
<sequence>MVLMPSRWKRFLEIFAIRKDERGQGLVEYGLIILLIAIGVVASLGDFGLGVQGLYNKILEEIEAIL</sequence>
<keyword evidence="3" id="KW-1185">Reference proteome</keyword>
<dbReference type="Proteomes" id="UP000019591">
    <property type="component" value="Chromosome"/>
</dbReference>
<proteinExistence type="predicted"/>
<feature type="transmembrane region" description="Helical" evidence="1">
    <location>
        <begin position="26"/>
        <end position="45"/>
    </location>
</feature>
<keyword evidence="1" id="KW-1133">Transmembrane helix</keyword>
<gene>
    <name evidence="2" type="ORF">EAL2_c16620</name>
</gene>
<dbReference type="EMBL" id="CP007452">
    <property type="protein sequence ID" value="AHM56957.1"/>
    <property type="molecule type" value="Genomic_DNA"/>
</dbReference>
<dbReference type="PATRIC" id="fig|1286171.3.peg.1613"/>
<protein>
    <recommendedName>
        <fullName evidence="4">Flp/Fap pilin component</fullName>
    </recommendedName>
</protein>
<dbReference type="STRING" id="1286171.EAL2_c16620"/>